<dbReference type="Gene3D" id="2.130.10.10">
    <property type="entry name" value="YVTN repeat-like/Quinoprotein amine dehydrogenase"/>
    <property type="match status" value="1"/>
</dbReference>
<feature type="domain" description="Pyrrolo-quinoline quinone repeat" evidence="5">
    <location>
        <begin position="92"/>
        <end position="321"/>
    </location>
</feature>
<dbReference type="PANTHER" id="PTHR34512">
    <property type="entry name" value="CELL SURFACE PROTEIN"/>
    <property type="match status" value="1"/>
</dbReference>
<dbReference type="RefSeq" id="WP_062498195.1">
    <property type="nucleotide sequence ID" value="NZ_MXAN01000064.1"/>
</dbReference>
<dbReference type="GO" id="GO:0043165">
    <property type="term" value="P:Gram-negative-bacterium-type cell outer membrane assembly"/>
    <property type="evidence" value="ECO:0007669"/>
    <property type="project" value="UniProtKB-UniRule"/>
</dbReference>
<comment type="subunit">
    <text evidence="4">Part of the Bam complex.</text>
</comment>
<comment type="similarity">
    <text evidence="4">Belongs to the BamB family.</text>
</comment>
<comment type="caution">
    <text evidence="6">The sequence shown here is derived from an EMBL/GenBank/DDBJ whole genome shotgun (WGS) entry which is preliminary data.</text>
</comment>
<dbReference type="InterPro" id="IPR018391">
    <property type="entry name" value="PQQ_b-propeller_rpt"/>
</dbReference>
<keyword evidence="4" id="KW-0564">Palmitate</keyword>
<reference evidence="7" key="1">
    <citation type="submission" date="2017-03" db="EMBL/GenBank/DDBJ databases">
        <title>Draft genome sequence of Moraxella equi CCUG 4950T type strain.</title>
        <authorList>
            <person name="Salva-Serra F."/>
            <person name="Engstrom-Jakobsson H."/>
            <person name="Thorell K."/>
            <person name="Jaen-Luchoro D."/>
            <person name="Gonzales-Siles L."/>
            <person name="Karlsson R."/>
            <person name="Yazdan S."/>
            <person name="Boulund F."/>
            <person name="Johnning A."/>
            <person name="Engstrand L."/>
            <person name="Kristiansson E."/>
            <person name="Moore E."/>
        </authorList>
    </citation>
    <scope>NUCLEOTIDE SEQUENCE [LARGE SCALE GENOMIC DNA]</scope>
    <source>
        <strain evidence="7">CCUG 4441</strain>
    </source>
</reference>
<dbReference type="InterPro" id="IPR015943">
    <property type="entry name" value="WD40/YVTN_repeat-like_dom_sf"/>
</dbReference>
<evidence type="ECO:0000259" key="5">
    <source>
        <dbReference type="Pfam" id="PF13360"/>
    </source>
</evidence>
<accession>A0A1V4GT59</accession>
<gene>
    <name evidence="4" type="primary">bamB</name>
    <name evidence="6" type="ORF">B5J94_09340</name>
</gene>
<evidence type="ECO:0000256" key="1">
    <source>
        <dbReference type="ARBA" id="ARBA00022729"/>
    </source>
</evidence>
<dbReference type="GO" id="GO:0051205">
    <property type="term" value="P:protein insertion into membrane"/>
    <property type="evidence" value="ECO:0007669"/>
    <property type="project" value="UniProtKB-UniRule"/>
</dbReference>
<dbReference type="PROSITE" id="PS51257">
    <property type="entry name" value="PROKAR_LIPOPROTEIN"/>
    <property type="match status" value="1"/>
</dbReference>
<organism evidence="6 7">
    <name type="scientific">Moraxella lacunata</name>
    <dbReference type="NCBI Taxonomy" id="477"/>
    <lineage>
        <taxon>Bacteria</taxon>
        <taxon>Pseudomonadati</taxon>
        <taxon>Pseudomonadota</taxon>
        <taxon>Gammaproteobacteria</taxon>
        <taxon>Moraxellales</taxon>
        <taxon>Moraxellaceae</taxon>
        <taxon>Moraxella</taxon>
    </lineage>
</organism>
<dbReference type="InterPro" id="IPR017687">
    <property type="entry name" value="BamB"/>
</dbReference>
<dbReference type="GO" id="GO:0009279">
    <property type="term" value="C:cell outer membrane"/>
    <property type="evidence" value="ECO:0007669"/>
    <property type="project" value="UniProtKB-SubCell"/>
</dbReference>
<evidence type="ECO:0000256" key="3">
    <source>
        <dbReference type="ARBA" id="ARBA00023237"/>
    </source>
</evidence>
<dbReference type="SMART" id="SM00564">
    <property type="entry name" value="PQQ"/>
    <property type="match status" value="6"/>
</dbReference>
<dbReference type="PANTHER" id="PTHR34512:SF30">
    <property type="entry name" value="OUTER MEMBRANE PROTEIN ASSEMBLY FACTOR BAMB"/>
    <property type="match status" value="1"/>
</dbReference>
<dbReference type="InterPro" id="IPR002372">
    <property type="entry name" value="PQQ_rpt_dom"/>
</dbReference>
<keyword evidence="4" id="KW-0449">Lipoprotein</keyword>
<dbReference type="HAMAP" id="MF_00923">
    <property type="entry name" value="OM_assembly_BamB"/>
    <property type="match status" value="1"/>
</dbReference>
<sequence>MKHITKPLAVASVAVLALTATGCDRFSRSKAPENKPAKLVKIDNEVVVLNKVASFSLPQAGGRFKGSNANKKDVVDLQVASVGGTLIAASRTGVVSAFAGNAQTWSVNVGDVISSGVATDGRLVVVGTRSGKVVALDGATGSVVWERSLPSSSLAPALIGSGRVMVSANDGVIYALNANDGSQVWQFSTQNPAVSVRGAATPISLDANTALFGTADGRIHAINPQAGTPLWTRRVGRAVGGSQVHRMSDVDGTPLVAGQYLYVPSYSGQLTGFDMSAGRTLFVSELASTKSPALLGNQLIGTSIHGDVVAFDAMTGDVLWENSELKYRRLTNPVTIGSHVAVGDLDGVVHVFDNAGRIISRTSTKGQLTSLQVVENRLYTQSSEGLVAVWQF</sequence>
<comment type="subcellular location">
    <subcellularLocation>
        <location evidence="4">Cell outer membrane</location>
        <topology evidence="4">Lipid-anchor</topology>
    </subcellularLocation>
</comment>
<evidence type="ECO:0000256" key="2">
    <source>
        <dbReference type="ARBA" id="ARBA00023136"/>
    </source>
</evidence>
<comment type="function">
    <text evidence="4">Part of the outer membrane protein assembly complex, which is involved in assembly and insertion of beta-barrel proteins into the outer membrane.</text>
</comment>
<evidence type="ECO:0000313" key="7">
    <source>
        <dbReference type="Proteomes" id="UP000191025"/>
    </source>
</evidence>
<evidence type="ECO:0000313" key="6">
    <source>
        <dbReference type="EMBL" id="OPH35590.1"/>
    </source>
</evidence>
<dbReference type="NCBIfam" id="TIGR03300">
    <property type="entry name" value="assembly_YfgL"/>
    <property type="match status" value="1"/>
</dbReference>
<dbReference type="Pfam" id="PF13360">
    <property type="entry name" value="PQQ_2"/>
    <property type="match status" value="1"/>
</dbReference>
<protein>
    <recommendedName>
        <fullName evidence="4">Outer membrane protein assembly factor BamB</fullName>
    </recommendedName>
</protein>
<proteinExistence type="inferred from homology"/>
<dbReference type="Proteomes" id="UP000191025">
    <property type="component" value="Unassembled WGS sequence"/>
</dbReference>
<keyword evidence="3 4" id="KW-0998">Cell outer membrane</keyword>
<dbReference type="SUPFAM" id="SSF50998">
    <property type="entry name" value="Quinoprotein alcohol dehydrogenase-like"/>
    <property type="match status" value="1"/>
</dbReference>
<keyword evidence="1 4" id="KW-0732">Signal</keyword>
<evidence type="ECO:0000256" key="4">
    <source>
        <dbReference type="HAMAP-Rule" id="MF_00923"/>
    </source>
</evidence>
<dbReference type="InterPro" id="IPR011047">
    <property type="entry name" value="Quinoprotein_ADH-like_sf"/>
</dbReference>
<dbReference type="AlphaFoldDB" id="A0A1V4GT59"/>
<keyword evidence="2 4" id="KW-0472">Membrane</keyword>
<dbReference type="EMBL" id="MXAN01000064">
    <property type="protein sequence ID" value="OPH35590.1"/>
    <property type="molecule type" value="Genomic_DNA"/>
</dbReference>
<name>A0A1V4GT59_MORLA</name>